<keyword evidence="21" id="KW-0325">Glycoprotein</keyword>
<dbReference type="PROSITE" id="PS00411">
    <property type="entry name" value="KINESIN_MOTOR_1"/>
    <property type="match status" value="1"/>
</dbReference>
<feature type="transmembrane region" description="Helical" evidence="30">
    <location>
        <begin position="501"/>
        <end position="520"/>
    </location>
</feature>
<keyword evidence="22" id="KW-0206">Cytoskeleton</keyword>
<dbReference type="Gene3D" id="3.40.850.10">
    <property type="entry name" value="Kinesin motor domain"/>
    <property type="match status" value="1"/>
</dbReference>
<dbReference type="GO" id="GO:0005813">
    <property type="term" value="C:centrosome"/>
    <property type="evidence" value="ECO:0007669"/>
    <property type="project" value="UniProtKB-SubCell"/>
</dbReference>
<feature type="transmembrane region" description="Helical" evidence="30">
    <location>
        <begin position="378"/>
        <end position="400"/>
    </location>
</feature>
<evidence type="ECO:0000256" key="2">
    <source>
        <dbReference type="ARBA" id="ARBA00004236"/>
    </source>
</evidence>
<keyword evidence="7" id="KW-0963">Cytoplasm</keyword>
<dbReference type="GO" id="GO:0007156">
    <property type="term" value="P:homophilic cell adhesion via plasma membrane adhesion molecules"/>
    <property type="evidence" value="ECO:0007669"/>
    <property type="project" value="InterPro"/>
</dbReference>
<comment type="caution">
    <text evidence="33">The sequence shown here is derived from an EMBL/GenBank/DDBJ whole genome shotgun (WGS) entry which is preliminary data.</text>
</comment>
<dbReference type="PANTHER" id="PTHR47972:SF5">
    <property type="entry name" value="KINESIN-LIKE PROTEIN KIFC3"/>
    <property type="match status" value="1"/>
</dbReference>
<evidence type="ECO:0000256" key="30">
    <source>
        <dbReference type="SAM" id="Phobius"/>
    </source>
</evidence>
<dbReference type="SMART" id="SM00112">
    <property type="entry name" value="CA"/>
    <property type="match status" value="1"/>
</dbReference>
<dbReference type="GO" id="GO:0003777">
    <property type="term" value="F:microtubule motor activity"/>
    <property type="evidence" value="ECO:0007669"/>
    <property type="project" value="InterPro"/>
</dbReference>
<dbReference type="GO" id="GO:0008017">
    <property type="term" value="F:microtubule binding"/>
    <property type="evidence" value="ECO:0007669"/>
    <property type="project" value="InterPro"/>
</dbReference>
<evidence type="ECO:0000256" key="7">
    <source>
        <dbReference type="ARBA" id="ARBA00022490"/>
    </source>
</evidence>
<evidence type="ECO:0000256" key="27">
    <source>
        <dbReference type="PROSITE-ProRule" id="PRU00283"/>
    </source>
</evidence>
<dbReference type="InterPro" id="IPR001752">
    <property type="entry name" value="Kinesin_motor_dom"/>
</dbReference>
<evidence type="ECO:0000256" key="20">
    <source>
        <dbReference type="ARBA" id="ARBA00023175"/>
    </source>
</evidence>
<dbReference type="FunFam" id="3.40.850.10:FF:000022">
    <property type="entry name" value="Kinesin-like protein"/>
    <property type="match status" value="1"/>
</dbReference>
<dbReference type="Pfam" id="PF12832">
    <property type="entry name" value="MFS_1_like"/>
    <property type="match status" value="1"/>
</dbReference>
<dbReference type="Gene3D" id="2.60.40.60">
    <property type="entry name" value="Cadherins"/>
    <property type="match status" value="1"/>
</dbReference>
<evidence type="ECO:0000259" key="31">
    <source>
        <dbReference type="PROSITE" id="PS50067"/>
    </source>
</evidence>
<dbReference type="SUPFAM" id="SSF103473">
    <property type="entry name" value="MFS general substrate transporter"/>
    <property type="match status" value="1"/>
</dbReference>
<evidence type="ECO:0000256" key="23">
    <source>
        <dbReference type="ARBA" id="ARBA00023329"/>
    </source>
</evidence>
<evidence type="ECO:0000256" key="18">
    <source>
        <dbReference type="ARBA" id="ARBA00023054"/>
    </source>
</evidence>
<keyword evidence="8" id="KW-0597">Phosphoprotein</keyword>
<dbReference type="PANTHER" id="PTHR47972">
    <property type="entry name" value="KINESIN-LIKE PROTEIN KLP-3"/>
    <property type="match status" value="1"/>
</dbReference>
<dbReference type="GO" id="GO:0005871">
    <property type="term" value="C:kinesin complex"/>
    <property type="evidence" value="ECO:0007669"/>
    <property type="project" value="UniProtKB-ARBA"/>
</dbReference>
<feature type="coiled-coil region" evidence="28">
    <location>
        <begin position="773"/>
        <end position="807"/>
    </location>
</feature>
<sequence length="1591" mass="180014">MSTRKPNWLRKKDRKRTALEDSILVERRAESQYINKTSTVFKSMRMVINTTEVKQQRITSKHRWKQNTTQAKPALVDTVNTEKYMTASYIEKPSPAKAFINTSHNPIWKNRADYNQHVTKLAAKKVSLKDLLLKMVPPAVKQHLNKKYISVSNSTLSGKPSDANNKGKQSADNQNIPLPRHTPVITSNPFGFGIQEQKESEFSSAVSNYHNNYQNLVRHTKVGPNSVLAEFRNTTVLTVTANSFPVLTVSQYYVWVFCVVLISDVFLTAIQFIADDSLWNFLEAKDLLSYYKKVKRWDALGSFVGSFVICLMINFGMCHLTPANPFLYHVACSTVFVIFAAGMIFFYPFHSFTASTYRYTAIENSAKLLLCNIQHSPYTLIAFLIGFLTFGFDVVQLWYLRDVEAPVVLLALILVIQNLLEIVFKFILDSWETQSQQYHWMFSLAVFTAGIQSLAYCYTKVLIFFILVEFLYAFRHTLAFNALEAFTEYIAPPAIKRDARFIILSIYLGPGMGLGSFYAGSVYDFFGTTAFYQIHTLLTFILLVIFFPLKFAIPQRASVAYEKPTLTEMSGSPHPEAHFKALLSDMSDDSVETSSYEDQCLEASEVEFLMTEEEEKPILPLQSSPFQCKAMTMNHLEQANNQSQEFLIQSLQEKLCQFQAHLCSEESNRRIQIQLMRKAHEQNIHEKLALIKGLQDVVTEQEAQLRKAGASSARRSSLNSRPVPSIQRLVDSLHSVQQEKIHLQEDLLSLQDLLRSRENEQQAVIGQLRNQGATDLEKHLQILESENEQLKQDLTSCQDSLKELHSDISVCVNCLHEQDAKKLPAKVFQLNAFIKEKDQMLLEVQKELEKKSGEVLELHVQLENAIQHKDEITNTLQDCQLALSRHAAQPMQIKYITKTIEVESPHSKQALSDAVCQNKYLQEQTVVQRQLVKDLEQQLQESQRTVAQLRAQVMLYETEIERTRGELVDEMQSLEEEKNRVIEEAFVRAESEMKAVHENLAGVRANLMTLQPALRTLTSDYNSLKRQVQDFPSLLERAIGDAKQEICQVIEKVNSVNQELLRKYKREMALRKKCHNELVRLKGNIRVFCRVRPLNKEDGDDADTKNVVVFDTDDDAVMYVAHKGKSMNFELDKVFSPEATQEHVFQEVRALVTSCIDGYNVCIFAYGQTGSGKTYTMEGIPENPGINQRALRLLFAEVKEKDPEWKFVITVSMVEIYNETIRNLLGDNLNEKLEIKLCPDGSGQLYVPGLTEFTVESVEDINKVFDLGYMNRATACTNLNEHSSRSHALLIVTVNGLNMTTGTRTSGKLNLVDLAGSERIAKSGAEGSRLREAQCINKSLAALGDVIHALRTKQGHIPFRNSKLTYLLQDSLSGDSKTLMMVQISPVEKNVSESICSLKFAQRVRSVELGPQSRKVETSSVVNSSNSVSPSPSPTPTQESTEYRQNVPENTVDFEVVRLIVTDKDKPHTPAWNAKYRIVKGNDGGKFGVTTDPDSNGGIVKTIKGLDFEANRQYILLITVENEMPFSTPLPTSTATLTVTVEDVNEAPIFNPPMLTVPVNEYLPVNSLVANYLATDPDIEKQQTVTSTTYD</sequence>
<evidence type="ECO:0000256" key="24">
    <source>
        <dbReference type="ARBA" id="ARBA00060102"/>
    </source>
</evidence>
<reference evidence="33 34" key="1">
    <citation type="journal article" date="2021" name="Cell">
        <title>Tracing the genetic footprints of vertebrate landing in non-teleost ray-finned fishes.</title>
        <authorList>
            <person name="Bi X."/>
            <person name="Wang K."/>
            <person name="Yang L."/>
            <person name="Pan H."/>
            <person name="Jiang H."/>
            <person name="Wei Q."/>
            <person name="Fang M."/>
            <person name="Yu H."/>
            <person name="Zhu C."/>
            <person name="Cai Y."/>
            <person name="He Y."/>
            <person name="Gan X."/>
            <person name="Zeng H."/>
            <person name="Yu D."/>
            <person name="Zhu Y."/>
            <person name="Jiang H."/>
            <person name="Qiu Q."/>
            <person name="Yang H."/>
            <person name="Zhang Y.E."/>
            <person name="Wang W."/>
            <person name="Zhu M."/>
            <person name="He S."/>
            <person name="Zhang G."/>
        </authorList>
    </citation>
    <scope>NUCLEOTIDE SEQUENCE [LARGE SCALE GENOMIC DNA]</scope>
    <source>
        <strain evidence="33">Bchr_013</strain>
    </source>
</reference>
<keyword evidence="18 28" id="KW-0175">Coiled coil</keyword>
<feature type="domain" description="Kinesin motor" evidence="31">
    <location>
        <begin position="1084"/>
        <end position="1407"/>
    </location>
</feature>
<evidence type="ECO:0000256" key="1">
    <source>
        <dbReference type="ARBA" id="ARBA00004141"/>
    </source>
</evidence>
<dbReference type="SMART" id="SM00129">
    <property type="entry name" value="KISc"/>
    <property type="match status" value="1"/>
</dbReference>
<feature type="transmembrane region" description="Helical" evidence="30">
    <location>
        <begin position="407"/>
        <end position="428"/>
    </location>
</feature>
<dbReference type="InterPro" id="IPR036259">
    <property type="entry name" value="MFS_trans_sf"/>
</dbReference>
<dbReference type="GO" id="GO:0007018">
    <property type="term" value="P:microtubule-based movement"/>
    <property type="evidence" value="ECO:0007669"/>
    <property type="project" value="InterPro"/>
</dbReference>
<dbReference type="GO" id="GO:0005509">
    <property type="term" value="F:calcium ion binding"/>
    <property type="evidence" value="ECO:0007669"/>
    <property type="project" value="UniProtKB-UniRule"/>
</dbReference>
<dbReference type="Pfam" id="PF00225">
    <property type="entry name" value="Kinesin"/>
    <property type="match status" value="1"/>
</dbReference>
<dbReference type="Proteomes" id="UP000886611">
    <property type="component" value="Unassembled WGS sequence"/>
</dbReference>
<evidence type="ECO:0000256" key="14">
    <source>
        <dbReference type="ARBA" id="ARBA00022840"/>
    </source>
</evidence>
<feature type="region of interest" description="Disordered" evidence="29">
    <location>
        <begin position="152"/>
        <end position="184"/>
    </location>
</feature>
<dbReference type="PROSITE" id="PS50067">
    <property type="entry name" value="KINESIN_MOTOR_2"/>
    <property type="match status" value="1"/>
</dbReference>
<evidence type="ECO:0000256" key="15">
    <source>
        <dbReference type="ARBA" id="ARBA00022889"/>
    </source>
</evidence>
<keyword evidence="6" id="KW-1003">Cell membrane</keyword>
<dbReference type="InterPro" id="IPR002126">
    <property type="entry name" value="Cadherin-like_dom"/>
</dbReference>
<evidence type="ECO:0000256" key="25">
    <source>
        <dbReference type="ARBA" id="ARBA00073326"/>
    </source>
</evidence>
<dbReference type="InterPro" id="IPR015919">
    <property type="entry name" value="Cadherin-like_sf"/>
</dbReference>
<dbReference type="EMBL" id="JAATIS010000147">
    <property type="protein sequence ID" value="KAG2470237.1"/>
    <property type="molecule type" value="Genomic_DNA"/>
</dbReference>
<keyword evidence="23" id="KW-0968">Cytoplasmic vesicle</keyword>
<evidence type="ECO:0000256" key="16">
    <source>
        <dbReference type="ARBA" id="ARBA00022949"/>
    </source>
</evidence>
<comment type="similarity">
    <text evidence="27">Belongs to the TRAFAC class myosin-kinesin ATPase superfamily. Kinesin family.</text>
</comment>
<keyword evidence="14 27" id="KW-0067">ATP-binding</keyword>
<dbReference type="InterPro" id="IPR036961">
    <property type="entry name" value="Kinesin_motor_dom_sf"/>
</dbReference>
<evidence type="ECO:0000256" key="21">
    <source>
        <dbReference type="ARBA" id="ARBA00023180"/>
    </source>
</evidence>
<feature type="non-terminal residue" evidence="33">
    <location>
        <position position="1"/>
    </location>
</feature>
<name>A0A8X7XRT6_POLSE</name>
<feature type="binding site" evidence="27">
    <location>
        <begin position="1167"/>
        <end position="1174"/>
    </location>
    <ligand>
        <name>ATP</name>
        <dbReference type="ChEBI" id="CHEBI:30616"/>
    </ligand>
</feature>
<dbReference type="Gene3D" id="1.20.1250.20">
    <property type="entry name" value="MFS general substrate transporter like domains"/>
    <property type="match status" value="1"/>
</dbReference>
<dbReference type="FunFam" id="2.60.40.60:FF:000019">
    <property type="entry name" value="Cadherin 2"/>
    <property type="match status" value="1"/>
</dbReference>
<feature type="transmembrane region" description="Helical" evidence="30">
    <location>
        <begin position="252"/>
        <end position="274"/>
    </location>
</feature>
<keyword evidence="13 26" id="KW-0106">Calcium</keyword>
<feature type="transmembrane region" description="Helical" evidence="30">
    <location>
        <begin position="440"/>
        <end position="468"/>
    </location>
</feature>
<dbReference type="InterPro" id="IPR027640">
    <property type="entry name" value="Kinesin-like_fam"/>
</dbReference>
<keyword evidence="16" id="KW-0965">Cell junction</keyword>
<feature type="compositionally biased region" description="Low complexity" evidence="29">
    <location>
        <begin position="1418"/>
        <end position="1440"/>
    </location>
</feature>
<evidence type="ECO:0000256" key="8">
    <source>
        <dbReference type="ARBA" id="ARBA00022553"/>
    </source>
</evidence>
<evidence type="ECO:0000256" key="4">
    <source>
        <dbReference type="ARBA" id="ARBA00004300"/>
    </source>
</evidence>
<evidence type="ECO:0000313" key="34">
    <source>
        <dbReference type="Proteomes" id="UP000886611"/>
    </source>
</evidence>
<feature type="compositionally biased region" description="Polar residues" evidence="29">
    <location>
        <begin position="152"/>
        <end position="176"/>
    </location>
</feature>
<keyword evidence="34" id="KW-1185">Reference proteome</keyword>
<feature type="domain" description="Cadherin" evidence="32">
    <location>
        <begin position="1439"/>
        <end position="1550"/>
    </location>
</feature>
<dbReference type="SUPFAM" id="SSF49313">
    <property type="entry name" value="Cadherin-like"/>
    <property type="match status" value="2"/>
</dbReference>
<keyword evidence="20 27" id="KW-0505">Motor protein</keyword>
<evidence type="ECO:0000256" key="6">
    <source>
        <dbReference type="ARBA" id="ARBA00022475"/>
    </source>
</evidence>
<dbReference type="PROSITE" id="PS50268">
    <property type="entry name" value="CADHERIN_2"/>
    <property type="match status" value="1"/>
</dbReference>
<comment type="function">
    <text evidence="24">Minus-end microtubule-dependent motor protein. Involved in apically targeted transport. Required for zonula adherens maintenance.</text>
</comment>
<dbReference type="GO" id="GO:0005524">
    <property type="term" value="F:ATP binding"/>
    <property type="evidence" value="ECO:0007669"/>
    <property type="project" value="UniProtKB-UniRule"/>
</dbReference>
<evidence type="ECO:0000256" key="29">
    <source>
        <dbReference type="SAM" id="MobiDB-lite"/>
    </source>
</evidence>
<keyword evidence="17 30" id="KW-1133">Transmembrane helix</keyword>
<feature type="coiled-coil region" evidence="28">
    <location>
        <begin position="932"/>
        <end position="984"/>
    </location>
</feature>
<feature type="region of interest" description="Disordered" evidence="29">
    <location>
        <begin position="1409"/>
        <end position="1448"/>
    </location>
</feature>
<evidence type="ECO:0000256" key="9">
    <source>
        <dbReference type="ARBA" id="ARBA00022692"/>
    </source>
</evidence>
<keyword evidence="15" id="KW-0130">Cell adhesion</keyword>
<evidence type="ECO:0000259" key="32">
    <source>
        <dbReference type="PROSITE" id="PS50268"/>
    </source>
</evidence>
<feature type="transmembrane region" description="Helical" evidence="30">
    <location>
        <begin position="294"/>
        <end position="314"/>
    </location>
</feature>
<comment type="subcellular location">
    <subcellularLocation>
        <location evidence="5">Cell junction</location>
        <location evidence="5">Adherens junction</location>
    </subcellularLocation>
    <subcellularLocation>
        <location evidence="2">Cell membrane</location>
    </subcellularLocation>
    <subcellularLocation>
        <location evidence="4">Cytoplasm</location>
        <location evidence="4">Cytoskeleton</location>
        <location evidence="4">Microtubule organizing center</location>
        <location evidence="4">Centrosome</location>
    </subcellularLocation>
    <subcellularLocation>
        <location evidence="3">Cytoplasmic vesicle membrane</location>
        <topology evidence="3">Peripheral membrane protein</topology>
    </subcellularLocation>
    <subcellularLocation>
        <location evidence="1">Membrane</location>
        <topology evidence="1">Multi-pass membrane protein</topology>
    </subcellularLocation>
</comment>
<dbReference type="InterPro" id="IPR027417">
    <property type="entry name" value="P-loop_NTPase"/>
</dbReference>
<dbReference type="SUPFAM" id="SSF52540">
    <property type="entry name" value="P-loop containing nucleoside triphosphate hydrolases"/>
    <property type="match status" value="1"/>
</dbReference>
<proteinExistence type="inferred from homology"/>
<evidence type="ECO:0000256" key="13">
    <source>
        <dbReference type="ARBA" id="ARBA00022837"/>
    </source>
</evidence>
<keyword evidence="19 30" id="KW-0472">Membrane</keyword>
<evidence type="ECO:0000256" key="12">
    <source>
        <dbReference type="ARBA" id="ARBA00022741"/>
    </source>
</evidence>
<keyword evidence="10" id="KW-0493">Microtubule</keyword>
<keyword evidence="9 30" id="KW-0812">Transmembrane</keyword>
<evidence type="ECO:0000256" key="5">
    <source>
        <dbReference type="ARBA" id="ARBA00004536"/>
    </source>
</evidence>
<dbReference type="GO" id="GO:0005886">
    <property type="term" value="C:plasma membrane"/>
    <property type="evidence" value="ECO:0007669"/>
    <property type="project" value="UniProtKB-SubCell"/>
</dbReference>
<dbReference type="CDD" id="cd01366">
    <property type="entry name" value="KISc_C_terminal"/>
    <property type="match status" value="1"/>
</dbReference>
<dbReference type="GO" id="GO:0005912">
    <property type="term" value="C:adherens junction"/>
    <property type="evidence" value="ECO:0007669"/>
    <property type="project" value="UniProtKB-SubCell"/>
</dbReference>
<keyword evidence="12 27" id="KW-0547">Nucleotide-binding</keyword>
<evidence type="ECO:0000256" key="11">
    <source>
        <dbReference type="ARBA" id="ARBA00022737"/>
    </source>
</evidence>
<evidence type="ECO:0000256" key="19">
    <source>
        <dbReference type="ARBA" id="ARBA00023136"/>
    </source>
</evidence>
<keyword evidence="11" id="KW-0677">Repeat</keyword>
<evidence type="ECO:0000256" key="17">
    <source>
        <dbReference type="ARBA" id="ARBA00022989"/>
    </source>
</evidence>
<evidence type="ECO:0000313" key="33">
    <source>
        <dbReference type="EMBL" id="KAG2470237.1"/>
    </source>
</evidence>
<dbReference type="GO" id="GO:0005874">
    <property type="term" value="C:microtubule"/>
    <property type="evidence" value="ECO:0007669"/>
    <property type="project" value="UniProtKB-KW"/>
</dbReference>
<evidence type="ECO:0000256" key="3">
    <source>
        <dbReference type="ARBA" id="ARBA00004284"/>
    </source>
</evidence>
<feature type="non-terminal residue" evidence="33">
    <location>
        <position position="1591"/>
    </location>
</feature>
<protein>
    <recommendedName>
        <fullName evidence="25">Kinesin-like protein KIFC3</fullName>
    </recommendedName>
</protein>
<organism evidence="33 34">
    <name type="scientific">Polypterus senegalus</name>
    <name type="common">Senegal bichir</name>
    <dbReference type="NCBI Taxonomy" id="55291"/>
    <lineage>
        <taxon>Eukaryota</taxon>
        <taxon>Metazoa</taxon>
        <taxon>Chordata</taxon>
        <taxon>Craniata</taxon>
        <taxon>Vertebrata</taxon>
        <taxon>Euteleostomi</taxon>
        <taxon>Actinopterygii</taxon>
        <taxon>Polypteriformes</taxon>
        <taxon>Polypteridae</taxon>
        <taxon>Polypterus</taxon>
    </lineage>
</organism>
<gene>
    <name evidence="33" type="primary">Kifc3</name>
    <name evidence="33" type="ORF">GTO96_0022666</name>
</gene>
<evidence type="ECO:0000256" key="10">
    <source>
        <dbReference type="ARBA" id="ARBA00022701"/>
    </source>
</evidence>
<accession>A0A8X7XRT6</accession>
<dbReference type="CDD" id="cd11304">
    <property type="entry name" value="Cadherin_repeat"/>
    <property type="match status" value="1"/>
</dbReference>
<dbReference type="GO" id="GO:0030659">
    <property type="term" value="C:cytoplasmic vesicle membrane"/>
    <property type="evidence" value="ECO:0007669"/>
    <property type="project" value="UniProtKB-SubCell"/>
</dbReference>
<feature type="transmembrane region" description="Helical" evidence="30">
    <location>
        <begin position="532"/>
        <end position="553"/>
    </location>
</feature>
<feature type="transmembrane region" description="Helical" evidence="30">
    <location>
        <begin position="326"/>
        <end position="349"/>
    </location>
</feature>
<evidence type="ECO:0000256" key="26">
    <source>
        <dbReference type="PROSITE-ProRule" id="PRU00043"/>
    </source>
</evidence>
<dbReference type="Pfam" id="PF00028">
    <property type="entry name" value="Cadherin"/>
    <property type="match status" value="1"/>
</dbReference>
<dbReference type="InterPro" id="IPR024989">
    <property type="entry name" value="MFS_assoc_dom"/>
</dbReference>
<evidence type="ECO:0000256" key="22">
    <source>
        <dbReference type="ARBA" id="ARBA00023212"/>
    </source>
</evidence>
<dbReference type="InterPro" id="IPR019821">
    <property type="entry name" value="Kinesin_motor_CS"/>
</dbReference>
<evidence type="ECO:0000256" key="28">
    <source>
        <dbReference type="SAM" id="Coils"/>
    </source>
</evidence>
<dbReference type="PRINTS" id="PR00380">
    <property type="entry name" value="KINESINHEAVY"/>
</dbReference>